<dbReference type="PANTHER" id="PTHR30273">
    <property type="entry name" value="PERIPLASMIC SIGNAL SENSOR AND SIGMA FACTOR ACTIVATOR FECR-RELATED"/>
    <property type="match status" value="1"/>
</dbReference>
<sequence>MPASDSRIDHEMNASPLPPENTAGLRQQVLDWFVRRQRESWSTAEEQALQQWLAADAAHRAAYVQWEQHWRAIDAMPADAIAQLRRNLAHDKALPSATAAAAPTPRPAAAASAPAPAAALPALRRRWLLPSLGMAAAIVMTSGTGLLAWQHWQAQPVFKQAYASQRGQQLQVQLPDGSELRLDTATRLEVAYYRDRREVLLHEGQALFSVQAAPQRPFHVLSGPVGITVVGTRFSVRFTPGLAGSDGVRVAVEEGKVRVVRRDGAPGPALAQLPEAQTLVAGQQISANPEGGLSPIQAVAAEGIAAWREHRISFVNTPLAQALAEFERYGSTGLTISDPAVAALRLSGTFDPSDIQTLRKVLPHALPVRLQQVAGGLEIRALR</sequence>
<organism evidence="5 6">
    <name type="scientific">Comamonas squillarum</name>
    <dbReference type="NCBI Taxonomy" id="2977320"/>
    <lineage>
        <taxon>Bacteria</taxon>
        <taxon>Pseudomonadati</taxon>
        <taxon>Pseudomonadota</taxon>
        <taxon>Betaproteobacteria</taxon>
        <taxon>Burkholderiales</taxon>
        <taxon>Comamonadaceae</taxon>
        <taxon>Comamonas</taxon>
    </lineage>
</organism>
<keyword evidence="2" id="KW-1133">Transmembrane helix</keyword>
<feature type="transmembrane region" description="Helical" evidence="2">
    <location>
        <begin position="127"/>
        <end position="149"/>
    </location>
</feature>
<accession>A0ABY5ZVR1</accession>
<evidence type="ECO:0000313" key="6">
    <source>
        <dbReference type="Proteomes" id="UP001058290"/>
    </source>
</evidence>
<dbReference type="RefSeq" id="WP_260718908.1">
    <property type="nucleotide sequence ID" value="NZ_CP104377.1"/>
</dbReference>
<evidence type="ECO:0000313" key="5">
    <source>
        <dbReference type="EMBL" id="UXC18072.1"/>
    </source>
</evidence>
<dbReference type="Proteomes" id="UP001058290">
    <property type="component" value="Chromosome"/>
</dbReference>
<dbReference type="Pfam" id="PF04773">
    <property type="entry name" value="FecR"/>
    <property type="match status" value="1"/>
</dbReference>
<feature type="domain" description="FecR N-terminal" evidence="4">
    <location>
        <begin position="27"/>
        <end position="68"/>
    </location>
</feature>
<evidence type="ECO:0000256" key="2">
    <source>
        <dbReference type="SAM" id="Phobius"/>
    </source>
</evidence>
<dbReference type="PIRSF" id="PIRSF018266">
    <property type="entry name" value="FecR"/>
    <property type="match status" value="1"/>
</dbReference>
<name>A0ABY5ZVR1_9BURK</name>
<proteinExistence type="predicted"/>
<feature type="region of interest" description="Disordered" evidence="1">
    <location>
        <begin position="1"/>
        <end position="22"/>
    </location>
</feature>
<dbReference type="Gene3D" id="2.60.120.1440">
    <property type="match status" value="1"/>
</dbReference>
<keyword evidence="2" id="KW-0812">Transmembrane</keyword>
<gene>
    <name evidence="5" type="ORF">N4T19_20645</name>
</gene>
<keyword evidence="6" id="KW-1185">Reference proteome</keyword>
<dbReference type="EMBL" id="CP104377">
    <property type="protein sequence ID" value="UXC18072.1"/>
    <property type="molecule type" value="Genomic_DNA"/>
</dbReference>
<evidence type="ECO:0000259" key="4">
    <source>
        <dbReference type="Pfam" id="PF16220"/>
    </source>
</evidence>
<keyword evidence="2" id="KW-0472">Membrane</keyword>
<dbReference type="InterPro" id="IPR032623">
    <property type="entry name" value="FecR_N"/>
</dbReference>
<feature type="domain" description="FecR protein" evidence="3">
    <location>
        <begin position="162"/>
        <end position="258"/>
    </location>
</feature>
<evidence type="ECO:0000259" key="3">
    <source>
        <dbReference type="Pfam" id="PF04773"/>
    </source>
</evidence>
<dbReference type="Pfam" id="PF16220">
    <property type="entry name" value="DUF4880"/>
    <property type="match status" value="1"/>
</dbReference>
<reference evidence="5" key="1">
    <citation type="submission" date="2022-09" db="EMBL/GenBank/DDBJ databases">
        <title>Bacterial diversity in gut of crayfish and pufferfish.</title>
        <authorList>
            <person name="Huang Y."/>
        </authorList>
    </citation>
    <scope>NUCLEOTIDE SEQUENCE</scope>
    <source>
        <strain evidence="5">PR12</strain>
    </source>
</reference>
<protein>
    <submittedName>
        <fullName evidence="5">FecR domain-containing protein</fullName>
    </submittedName>
</protein>
<feature type="compositionally biased region" description="Basic and acidic residues" evidence="1">
    <location>
        <begin position="1"/>
        <end position="12"/>
    </location>
</feature>
<dbReference type="InterPro" id="IPR006860">
    <property type="entry name" value="FecR"/>
</dbReference>
<evidence type="ECO:0000256" key="1">
    <source>
        <dbReference type="SAM" id="MobiDB-lite"/>
    </source>
</evidence>
<dbReference type="PANTHER" id="PTHR30273:SF2">
    <property type="entry name" value="PROTEIN FECR"/>
    <property type="match status" value="1"/>
</dbReference>
<dbReference type="InterPro" id="IPR012373">
    <property type="entry name" value="Ferrdict_sens_TM"/>
</dbReference>